<evidence type="ECO:0000313" key="1">
    <source>
        <dbReference type="EMBL" id="KAG0717810.1"/>
    </source>
</evidence>
<dbReference type="Proteomes" id="UP000770661">
    <property type="component" value="Unassembled WGS sequence"/>
</dbReference>
<sequence>MAEVAGTGLLLPSRAALHRRCRRPTPSPQAPLGLAMALGTRRTPTVSQRRHRRLTSAILSDDTTASPTPLPLAPATTINTPRLLLLLHTPFSVCTTVCRFPGTTPMNTWIDSSMWSPDTWSVFNMSVRTNNDVEGWHRRLNSRSRANEHLYKLIELLYTEASLVPVQVQLVKERKLKRYQKKHFKNMQGRLFTLWDHYINKEIKASQLLAACSHLAAPCIE</sequence>
<reference evidence="1" key="1">
    <citation type="submission" date="2020-07" db="EMBL/GenBank/DDBJ databases">
        <title>The High-quality genome of the commercially important snow crab, Chionoecetes opilio.</title>
        <authorList>
            <person name="Jeong J.-H."/>
            <person name="Ryu S."/>
        </authorList>
    </citation>
    <scope>NUCLEOTIDE SEQUENCE</scope>
    <source>
        <strain evidence="1">MADBK_172401_WGS</strain>
        <tissue evidence="1">Digestive gland</tissue>
    </source>
</reference>
<keyword evidence="2" id="KW-1185">Reference proteome</keyword>
<proteinExistence type="predicted"/>
<dbReference type="EMBL" id="JACEEZ010017074">
    <property type="protein sequence ID" value="KAG0717810.1"/>
    <property type="molecule type" value="Genomic_DNA"/>
</dbReference>
<protein>
    <submittedName>
        <fullName evidence="1">Uncharacterized protein</fullName>
    </submittedName>
</protein>
<accession>A0A8J5CQH3</accession>
<gene>
    <name evidence="1" type="ORF">GWK47_053698</name>
</gene>
<comment type="caution">
    <text evidence="1">The sequence shown here is derived from an EMBL/GenBank/DDBJ whole genome shotgun (WGS) entry which is preliminary data.</text>
</comment>
<dbReference type="OrthoDB" id="6143244at2759"/>
<evidence type="ECO:0000313" key="2">
    <source>
        <dbReference type="Proteomes" id="UP000770661"/>
    </source>
</evidence>
<organism evidence="1 2">
    <name type="scientific">Chionoecetes opilio</name>
    <name type="common">Atlantic snow crab</name>
    <name type="synonym">Cancer opilio</name>
    <dbReference type="NCBI Taxonomy" id="41210"/>
    <lineage>
        <taxon>Eukaryota</taxon>
        <taxon>Metazoa</taxon>
        <taxon>Ecdysozoa</taxon>
        <taxon>Arthropoda</taxon>
        <taxon>Crustacea</taxon>
        <taxon>Multicrustacea</taxon>
        <taxon>Malacostraca</taxon>
        <taxon>Eumalacostraca</taxon>
        <taxon>Eucarida</taxon>
        <taxon>Decapoda</taxon>
        <taxon>Pleocyemata</taxon>
        <taxon>Brachyura</taxon>
        <taxon>Eubrachyura</taxon>
        <taxon>Majoidea</taxon>
        <taxon>Majidae</taxon>
        <taxon>Chionoecetes</taxon>
    </lineage>
</organism>
<dbReference type="AlphaFoldDB" id="A0A8J5CQH3"/>
<name>A0A8J5CQH3_CHIOP</name>